<evidence type="ECO:0000313" key="2">
    <source>
        <dbReference type="Proteomes" id="UP000478052"/>
    </source>
</evidence>
<reference evidence="1 2" key="1">
    <citation type="submission" date="2019-08" db="EMBL/GenBank/DDBJ databases">
        <title>Whole genome of Aphis craccivora.</title>
        <authorList>
            <person name="Voronova N.V."/>
            <person name="Shulinski R.S."/>
            <person name="Bandarenka Y.V."/>
            <person name="Zhorov D.G."/>
            <person name="Warner D."/>
        </authorList>
    </citation>
    <scope>NUCLEOTIDE SEQUENCE [LARGE SCALE GENOMIC DNA]</scope>
    <source>
        <strain evidence="1">180601</strain>
        <tissue evidence="1">Whole Body</tissue>
    </source>
</reference>
<evidence type="ECO:0000313" key="1">
    <source>
        <dbReference type="EMBL" id="KAF0759445.1"/>
    </source>
</evidence>
<protein>
    <submittedName>
        <fullName evidence="1">Uncharacterized protein</fullName>
    </submittedName>
</protein>
<proteinExistence type="predicted"/>
<dbReference type="Proteomes" id="UP000478052">
    <property type="component" value="Unassembled WGS sequence"/>
</dbReference>
<organism evidence="1 2">
    <name type="scientific">Aphis craccivora</name>
    <name type="common">Cowpea aphid</name>
    <dbReference type="NCBI Taxonomy" id="307492"/>
    <lineage>
        <taxon>Eukaryota</taxon>
        <taxon>Metazoa</taxon>
        <taxon>Ecdysozoa</taxon>
        <taxon>Arthropoda</taxon>
        <taxon>Hexapoda</taxon>
        <taxon>Insecta</taxon>
        <taxon>Pterygota</taxon>
        <taxon>Neoptera</taxon>
        <taxon>Paraneoptera</taxon>
        <taxon>Hemiptera</taxon>
        <taxon>Sternorrhyncha</taxon>
        <taxon>Aphidomorpha</taxon>
        <taxon>Aphidoidea</taxon>
        <taxon>Aphididae</taxon>
        <taxon>Aphidini</taxon>
        <taxon>Aphis</taxon>
        <taxon>Aphis</taxon>
    </lineage>
</organism>
<dbReference type="EMBL" id="VUJU01002991">
    <property type="protein sequence ID" value="KAF0759445.1"/>
    <property type="molecule type" value="Genomic_DNA"/>
</dbReference>
<dbReference type="AlphaFoldDB" id="A0A6G0YPJ5"/>
<dbReference type="OrthoDB" id="10609007at2759"/>
<sequence length="125" mass="15223">MFSFSDSKVNLVGALGRSFFEFPNSFQKHRENQKKKLRKNGNFYAKPVFDQIYFFIWFVDKIILDDQKLLKIEYKVPYEIKNTTLHFPQVFLQRNDNDLSSNDFKYLFMSKILENFTKEIRNRRE</sequence>
<gene>
    <name evidence="1" type="ORF">FWK35_00013315</name>
</gene>
<name>A0A6G0YPJ5_APHCR</name>
<keyword evidence="2" id="KW-1185">Reference proteome</keyword>
<accession>A0A6G0YPJ5</accession>
<comment type="caution">
    <text evidence="1">The sequence shown here is derived from an EMBL/GenBank/DDBJ whole genome shotgun (WGS) entry which is preliminary data.</text>
</comment>
<feature type="non-terminal residue" evidence="1">
    <location>
        <position position="125"/>
    </location>
</feature>